<keyword evidence="1" id="KW-0560">Oxidoreductase</keyword>
<name>A0A978UDH5_ZIZJJ</name>
<comment type="caution">
    <text evidence="3">The sequence shown here is derived from an EMBL/GenBank/DDBJ whole genome shotgun (WGS) entry which is preliminary data.</text>
</comment>
<dbReference type="PANTHER" id="PTHR10996:SF179">
    <property type="entry name" value="D-ISOMER SPECIFIC 2-HYDROXYACID DEHYDROGENASE FAMILY PROTEIN-RELATED"/>
    <property type="match status" value="1"/>
</dbReference>
<dbReference type="Gene3D" id="3.40.50.720">
    <property type="entry name" value="NAD(P)-binding Rossmann-like Domain"/>
    <property type="match status" value="1"/>
</dbReference>
<evidence type="ECO:0000313" key="4">
    <source>
        <dbReference type="Proteomes" id="UP000813462"/>
    </source>
</evidence>
<dbReference type="GO" id="GO:0030267">
    <property type="term" value="F:glyoxylate reductase (NADPH) activity"/>
    <property type="evidence" value="ECO:0007669"/>
    <property type="project" value="TreeGrafter"/>
</dbReference>
<dbReference type="InterPro" id="IPR050223">
    <property type="entry name" value="D-isomer_2-hydroxyacid_DH"/>
</dbReference>
<dbReference type="SUPFAM" id="SSF51735">
    <property type="entry name" value="NAD(P)-binding Rossmann-fold domains"/>
    <property type="match status" value="1"/>
</dbReference>
<gene>
    <name evidence="3" type="ORF">FEM48_Zijuj12G0130300</name>
</gene>
<evidence type="ECO:0000313" key="3">
    <source>
        <dbReference type="EMBL" id="KAH7512818.1"/>
    </source>
</evidence>
<dbReference type="GO" id="GO:0016618">
    <property type="term" value="F:hydroxypyruvate reductase [NAD(P)H] activity"/>
    <property type="evidence" value="ECO:0007669"/>
    <property type="project" value="TreeGrafter"/>
</dbReference>
<sequence>MILKFIVKIETCIASLFVPSFDPITFYIWVIVLKPPPVLSSFEDHFSSRSTLLKASDSRASSRAVLGRQRATCSGLCSVTTEELVSALIFPGCSRRLRLVVTTKIRRGNWANLGDFGLLDLSILYNSRKKKDFVAYPFYANVCELAADMDVLIIYCGVTEQTCHMIDGKVLLGEIGGAGLDVFENEPKFL</sequence>
<proteinExistence type="predicted"/>
<dbReference type="Proteomes" id="UP000813462">
    <property type="component" value="Unassembled WGS sequence"/>
</dbReference>
<keyword evidence="2" id="KW-1133">Transmembrane helix</keyword>
<keyword evidence="2" id="KW-0812">Transmembrane</keyword>
<dbReference type="EMBL" id="JAEACU010000012">
    <property type="protein sequence ID" value="KAH7512818.1"/>
    <property type="molecule type" value="Genomic_DNA"/>
</dbReference>
<dbReference type="GO" id="GO:0005829">
    <property type="term" value="C:cytosol"/>
    <property type="evidence" value="ECO:0007669"/>
    <property type="project" value="TreeGrafter"/>
</dbReference>
<protein>
    <submittedName>
        <fullName evidence="3">Uncharacterized protein</fullName>
    </submittedName>
</protein>
<feature type="transmembrane region" description="Helical" evidence="2">
    <location>
        <begin position="12"/>
        <end position="32"/>
    </location>
</feature>
<keyword evidence="2" id="KW-0472">Membrane</keyword>
<accession>A0A978UDH5</accession>
<evidence type="ECO:0000256" key="1">
    <source>
        <dbReference type="ARBA" id="ARBA00023002"/>
    </source>
</evidence>
<dbReference type="PANTHER" id="PTHR10996">
    <property type="entry name" value="2-HYDROXYACID DEHYDROGENASE-RELATED"/>
    <property type="match status" value="1"/>
</dbReference>
<organism evidence="3 4">
    <name type="scientific">Ziziphus jujuba var. spinosa</name>
    <dbReference type="NCBI Taxonomy" id="714518"/>
    <lineage>
        <taxon>Eukaryota</taxon>
        <taxon>Viridiplantae</taxon>
        <taxon>Streptophyta</taxon>
        <taxon>Embryophyta</taxon>
        <taxon>Tracheophyta</taxon>
        <taxon>Spermatophyta</taxon>
        <taxon>Magnoliopsida</taxon>
        <taxon>eudicotyledons</taxon>
        <taxon>Gunneridae</taxon>
        <taxon>Pentapetalae</taxon>
        <taxon>rosids</taxon>
        <taxon>fabids</taxon>
        <taxon>Rosales</taxon>
        <taxon>Rhamnaceae</taxon>
        <taxon>Paliureae</taxon>
        <taxon>Ziziphus</taxon>
    </lineage>
</organism>
<dbReference type="InterPro" id="IPR036291">
    <property type="entry name" value="NAD(P)-bd_dom_sf"/>
</dbReference>
<evidence type="ECO:0000256" key="2">
    <source>
        <dbReference type="SAM" id="Phobius"/>
    </source>
</evidence>
<dbReference type="AlphaFoldDB" id="A0A978UDH5"/>
<reference evidence="3" key="1">
    <citation type="journal article" date="2021" name="Front. Plant Sci.">
        <title>Chromosome-Scale Genome Assembly for Chinese Sour Jujube and Insights Into Its Genome Evolution and Domestication Signature.</title>
        <authorList>
            <person name="Shen L.-Y."/>
            <person name="Luo H."/>
            <person name="Wang X.-L."/>
            <person name="Wang X.-M."/>
            <person name="Qiu X.-J."/>
            <person name="Liu H."/>
            <person name="Zhou S.-S."/>
            <person name="Jia K.-H."/>
            <person name="Nie S."/>
            <person name="Bao Y.-T."/>
            <person name="Zhang R.-G."/>
            <person name="Yun Q.-Z."/>
            <person name="Chai Y.-H."/>
            <person name="Lu J.-Y."/>
            <person name="Li Y."/>
            <person name="Zhao S.-W."/>
            <person name="Mao J.-F."/>
            <person name="Jia S.-G."/>
            <person name="Mao Y.-M."/>
        </authorList>
    </citation>
    <scope>NUCLEOTIDE SEQUENCE</scope>
    <source>
        <strain evidence="3">AT0</strain>
        <tissue evidence="3">Leaf</tissue>
    </source>
</reference>